<reference evidence="2" key="1">
    <citation type="journal article" date="2023" name="Nat. Commun.">
        <title>Diploid and tetraploid genomes of Acorus and the evolution of monocots.</title>
        <authorList>
            <person name="Ma L."/>
            <person name="Liu K.W."/>
            <person name="Li Z."/>
            <person name="Hsiao Y.Y."/>
            <person name="Qi Y."/>
            <person name="Fu T."/>
            <person name="Tang G.D."/>
            <person name="Zhang D."/>
            <person name="Sun W.H."/>
            <person name="Liu D.K."/>
            <person name="Li Y."/>
            <person name="Chen G.Z."/>
            <person name="Liu X.D."/>
            <person name="Liao X.Y."/>
            <person name="Jiang Y.T."/>
            <person name="Yu X."/>
            <person name="Hao Y."/>
            <person name="Huang J."/>
            <person name="Zhao X.W."/>
            <person name="Ke S."/>
            <person name="Chen Y.Y."/>
            <person name="Wu W.L."/>
            <person name="Hsu J.L."/>
            <person name="Lin Y.F."/>
            <person name="Huang M.D."/>
            <person name="Li C.Y."/>
            <person name="Huang L."/>
            <person name="Wang Z.W."/>
            <person name="Zhao X."/>
            <person name="Zhong W.Y."/>
            <person name="Peng D.H."/>
            <person name="Ahmad S."/>
            <person name="Lan S."/>
            <person name="Zhang J.S."/>
            <person name="Tsai W.C."/>
            <person name="Van de Peer Y."/>
            <person name="Liu Z.J."/>
        </authorList>
    </citation>
    <scope>NUCLEOTIDE SEQUENCE</scope>
    <source>
        <strain evidence="2">CP</strain>
    </source>
</reference>
<dbReference type="PANTHER" id="PTHR43520:SF22">
    <property type="entry name" value="COPPER-TRANSPORTING ATPASE PAA1, CHLOROPLASTIC"/>
    <property type="match status" value="1"/>
</dbReference>
<sequence length="116" mass="11828">MVGDGINDAAALASSDIGIAMGGGVGAASEVSSIVLMGDKLSQTTVMSAKMTSLRVRLGEVTAGGNPDCSWIITASEWDDADSFHCGSSHGAIFYGCHGKFSSSKAQIQFKTQGHA</sequence>
<evidence type="ECO:0000313" key="3">
    <source>
        <dbReference type="Proteomes" id="UP001180020"/>
    </source>
</evidence>
<reference evidence="2" key="2">
    <citation type="submission" date="2023-06" db="EMBL/GenBank/DDBJ databases">
        <authorList>
            <person name="Ma L."/>
            <person name="Liu K.-W."/>
            <person name="Li Z."/>
            <person name="Hsiao Y.-Y."/>
            <person name="Qi Y."/>
            <person name="Fu T."/>
            <person name="Tang G."/>
            <person name="Zhang D."/>
            <person name="Sun W.-H."/>
            <person name="Liu D.-K."/>
            <person name="Li Y."/>
            <person name="Chen G.-Z."/>
            <person name="Liu X.-D."/>
            <person name="Liao X.-Y."/>
            <person name="Jiang Y.-T."/>
            <person name="Yu X."/>
            <person name="Hao Y."/>
            <person name="Huang J."/>
            <person name="Zhao X.-W."/>
            <person name="Ke S."/>
            <person name="Chen Y.-Y."/>
            <person name="Wu W.-L."/>
            <person name="Hsu J.-L."/>
            <person name="Lin Y.-F."/>
            <person name="Huang M.-D."/>
            <person name="Li C.-Y."/>
            <person name="Huang L."/>
            <person name="Wang Z.-W."/>
            <person name="Zhao X."/>
            <person name="Zhong W.-Y."/>
            <person name="Peng D.-H."/>
            <person name="Ahmad S."/>
            <person name="Lan S."/>
            <person name="Zhang J.-S."/>
            <person name="Tsai W.-C."/>
            <person name="Van De Peer Y."/>
            <person name="Liu Z.-J."/>
        </authorList>
    </citation>
    <scope>NUCLEOTIDE SEQUENCE</scope>
    <source>
        <strain evidence="2">CP</strain>
        <tissue evidence="2">Leaves</tissue>
    </source>
</reference>
<dbReference type="Proteomes" id="UP001180020">
    <property type="component" value="Unassembled WGS sequence"/>
</dbReference>
<name>A0AAV9CGZ2_ACOCL</name>
<keyword evidence="3" id="KW-1185">Reference proteome</keyword>
<dbReference type="AlphaFoldDB" id="A0AAV9CGZ2"/>
<dbReference type="GO" id="GO:0043682">
    <property type="term" value="F:P-type divalent copper transporter activity"/>
    <property type="evidence" value="ECO:0007669"/>
    <property type="project" value="TreeGrafter"/>
</dbReference>
<dbReference type="GO" id="GO:0016020">
    <property type="term" value="C:membrane"/>
    <property type="evidence" value="ECO:0007669"/>
    <property type="project" value="TreeGrafter"/>
</dbReference>
<proteinExistence type="predicted"/>
<comment type="caution">
    <text evidence="2">The sequence shown here is derived from an EMBL/GenBank/DDBJ whole genome shotgun (WGS) entry which is preliminary data.</text>
</comment>
<dbReference type="GO" id="GO:0055070">
    <property type="term" value="P:copper ion homeostasis"/>
    <property type="evidence" value="ECO:0007669"/>
    <property type="project" value="TreeGrafter"/>
</dbReference>
<dbReference type="EMBL" id="JAUJYO010000019">
    <property type="protein sequence ID" value="KAK1288373.1"/>
    <property type="molecule type" value="Genomic_DNA"/>
</dbReference>
<dbReference type="GO" id="GO:0005507">
    <property type="term" value="F:copper ion binding"/>
    <property type="evidence" value="ECO:0007669"/>
    <property type="project" value="TreeGrafter"/>
</dbReference>
<dbReference type="Gene3D" id="3.40.50.1000">
    <property type="entry name" value="HAD superfamily/HAD-like"/>
    <property type="match status" value="1"/>
</dbReference>
<protein>
    <submittedName>
        <fullName evidence="2">Uncharacterized protein</fullName>
    </submittedName>
</protein>
<dbReference type="PANTHER" id="PTHR43520">
    <property type="entry name" value="ATP7, ISOFORM B"/>
    <property type="match status" value="1"/>
</dbReference>
<dbReference type="SUPFAM" id="SSF56784">
    <property type="entry name" value="HAD-like"/>
    <property type="match status" value="1"/>
</dbReference>
<evidence type="ECO:0000313" key="2">
    <source>
        <dbReference type="EMBL" id="KAK1288373.1"/>
    </source>
</evidence>
<evidence type="ECO:0000256" key="1">
    <source>
        <dbReference type="ARBA" id="ARBA00022967"/>
    </source>
</evidence>
<keyword evidence="1" id="KW-1278">Translocase</keyword>
<dbReference type="InterPro" id="IPR036412">
    <property type="entry name" value="HAD-like_sf"/>
</dbReference>
<accession>A0AAV9CGZ2</accession>
<gene>
    <name evidence="2" type="ORF">QJS10_CPB19g01411</name>
</gene>
<dbReference type="InterPro" id="IPR023214">
    <property type="entry name" value="HAD_sf"/>
</dbReference>
<dbReference type="PRINTS" id="PR00119">
    <property type="entry name" value="CATATPASE"/>
</dbReference>
<organism evidence="2 3">
    <name type="scientific">Acorus calamus</name>
    <name type="common">Sweet flag</name>
    <dbReference type="NCBI Taxonomy" id="4465"/>
    <lineage>
        <taxon>Eukaryota</taxon>
        <taxon>Viridiplantae</taxon>
        <taxon>Streptophyta</taxon>
        <taxon>Embryophyta</taxon>
        <taxon>Tracheophyta</taxon>
        <taxon>Spermatophyta</taxon>
        <taxon>Magnoliopsida</taxon>
        <taxon>Liliopsida</taxon>
        <taxon>Acoraceae</taxon>
        <taxon>Acorus</taxon>
    </lineage>
</organism>